<keyword evidence="1" id="KW-1133">Transmembrane helix</keyword>
<name>A0A2M7TXL8_9BACT</name>
<gene>
    <name evidence="3" type="ORF">COY16_04000</name>
</gene>
<keyword evidence="1" id="KW-0472">Membrane</keyword>
<dbReference type="EMBL" id="PFOB01000051">
    <property type="protein sequence ID" value="PIZ62564.1"/>
    <property type="molecule type" value="Genomic_DNA"/>
</dbReference>
<evidence type="ECO:0000313" key="4">
    <source>
        <dbReference type="Proteomes" id="UP000228503"/>
    </source>
</evidence>
<evidence type="ECO:0000259" key="2">
    <source>
        <dbReference type="Pfam" id="PF13399"/>
    </source>
</evidence>
<dbReference type="Proteomes" id="UP000228503">
    <property type="component" value="Unassembled WGS sequence"/>
</dbReference>
<dbReference type="InterPro" id="IPR027381">
    <property type="entry name" value="LytR/CpsA/Psr_C"/>
</dbReference>
<comment type="caution">
    <text evidence="3">The sequence shown here is derived from an EMBL/GenBank/DDBJ whole genome shotgun (WGS) entry which is preliminary data.</text>
</comment>
<keyword evidence="1" id="KW-0812">Transmembrane</keyword>
<proteinExistence type="predicted"/>
<feature type="transmembrane region" description="Helical" evidence="1">
    <location>
        <begin position="20"/>
        <end position="41"/>
    </location>
</feature>
<evidence type="ECO:0000313" key="3">
    <source>
        <dbReference type="EMBL" id="PIZ62564.1"/>
    </source>
</evidence>
<evidence type="ECO:0000256" key="1">
    <source>
        <dbReference type="SAM" id="Phobius"/>
    </source>
</evidence>
<reference evidence="4" key="1">
    <citation type="submission" date="2017-09" db="EMBL/GenBank/DDBJ databases">
        <title>Depth-based differentiation of microbial function through sediment-hosted aquifers and enrichment of novel symbionts in the deep terrestrial subsurface.</title>
        <authorList>
            <person name="Probst A.J."/>
            <person name="Ladd B."/>
            <person name="Jarett J.K."/>
            <person name="Geller-Mcgrath D.E."/>
            <person name="Sieber C.M.K."/>
            <person name="Emerson J.B."/>
            <person name="Anantharaman K."/>
            <person name="Thomas B.C."/>
            <person name="Malmstrom R."/>
            <person name="Stieglmeier M."/>
            <person name="Klingl A."/>
            <person name="Woyke T."/>
            <person name="Ryan C.M."/>
            <person name="Banfield J.F."/>
        </authorList>
    </citation>
    <scope>NUCLEOTIDE SEQUENCE [LARGE SCALE GENOMIC DNA]</scope>
</reference>
<accession>A0A2M7TXL8</accession>
<feature type="domain" description="LytR/CpsA/Psr regulator C-terminal" evidence="2">
    <location>
        <begin position="72"/>
        <end position="121"/>
    </location>
</feature>
<dbReference type="AlphaFoldDB" id="A0A2M7TXL8"/>
<sequence>MKKIPSRYLTHHNKRKRIKIAVTVGAVLIFLFTTVVGGLIIRQVKNEQIKKSIVIEKKANTSREILNKRKENVTIQVLNGGGILGQVEVVVKTLEDAGYKSENITLADADSAGHKITTITSRADFKDIVINIKEILKPILPEIIDGALDTNPNEDSGFDVTVITGGKKIEAFVPTKTITRNPKISVSK</sequence>
<protein>
    <recommendedName>
        <fullName evidence="2">LytR/CpsA/Psr regulator C-terminal domain-containing protein</fullName>
    </recommendedName>
</protein>
<organism evidence="3 4">
    <name type="scientific">Candidatus Roizmanbacteria bacterium CG_4_10_14_0_2_um_filter_39_13</name>
    <dbReference type="NCBI Taxonomy" id="1974825"/>
    <lineage>
        <taxon>Bacteria</taxon>
        <taxon>Candidatus Roizmaniibacteriota</taxon>
    </lineage>
</organism>
<dbReference type="Pfam" id="PF13399">
    <property type="entry name" value="LytR_C"/>
    <property type="match status" value="1"/>
</dbReference>